<sequence length="98" mass="10706">MKANSIMLNSKDNVVTVTCEIKKGQTIAYFKDENMHTITAADDIPIWNKAAVAPIAHKEAVIKYGEIIGAATKNIVAGAFVSHLNIMSLPRDYATEMK</sequence>
<keyword evidence="1" id="KW-0456">Lyase</keyword>
<dbReference type="Gene3D" id="2.30.130.110">
    <property type="match status" value="1"/>
</dbReference>
<evidence type="ECO:0000259" key="2">
    <source>
        <dbReference type="SMART" id="SM00858"/>
    </source>
</evidence>
<comment type="caution">
    <text evidence="3">The sequence shown here is derived from an EMBL/GenBank/DDBJ whole genome shotgun (WGS) entry which is preliminary data.</text>
</comment>
<dbReference type="InterPro" id="IPR044144">
    <property type="entry name" value="SAF_UxaA/GarD"/>
</dbReference>
<protein>
    <submittedName>
        <fullName evidence="3">UxaA family hydrolase</fullName>
    </submittedName>
</protein>
<dbReference type="InterPro" id="IPR013974">
    <property type="entry name" value="SAF"/>
</dbReference>
<dbReference type="Proteomes" id="UP001651880">
    <property type="component" value="Unassembled WGS sequence"/>
</dbReference>
<feature type="domain" description="SAF" evidence="2">
    <location>
        <begin position="12"/>
        <end position="87"/>
    </location>
</feature>
<dbReference type="EMBL" id="JAJEKE010000014">
    <property type="protein sequence ID" value="MCQ1530770.1"/>
    <property type="molecule type" value="Genomic_DNA"/>
</dbReference>
<keyword evidence="3" id="KW-0378">Hydrolase</keyword>
<name>A0ABT1NHP2_9FIRM</name>
<evidence type="ECO:0000313" key="3">
    <source>
        <dbReference type="EMBL" id="MCQ1530770.1"/>
    </source>
</evidence>
<accession>A0ABT1NHP2</accession>
<organism evidence="3 4">
    <name type="scientific">Lutispora saccharofermentans</name>
    <dbReference type="NCBI Taxonomy" id="3024236"/>
    <lineage>
        <taxon>Bacteria</taxon>
        <taxon>Bacillati</taxon>
        <taxon>Bacillota</taxon>
        <taxon>Clostridia</taxon>
        <taxon>Lutisporales</taxon>
        <taxon>Lutisporaceae</taxon>
        <taxon>Lutispora</taxon>
    </lineage>
</organism>
<keyword evidence="4" id="KW-1185">Reference proteome</keyword>
<proteinExistence type="predicted"/>
<evidence type="ECO:0000313" key="4">
    <source>
        <dbReference type="Proteomes" id="UP001651880"/>
    </source>
</evidence>
<dbReference type="RefSeq" id="WP_255228291.1">
    <property type="nucleotide sequence ID" value="NZ_JAJEKE010000014.1"/>
</dbReference>
<reference evidence="3 4" key="1">
    <citation type="submission" date="2021-10" db="EMBL/GenBank/DDBJ databases">
        <title>Lutispora strain m25 sp. nov., a thermophilic, non-spore-forming bacterium isolated from a lab-scale methanogenic bioreactor digesting anaerobic sludge.</title>
        <authorList>
            <person name="El Houari A."/>
            <person name="Mcdonald J."/>
        </authorList>
    </citation>
    <scope>NUCLEOTIDE SEQUENCE [LARGE SCALE GENOMIC DNA]</scope>
    <source>
        <strain evidence="4">m25</strain>
    </source>
</reference>
<dbReference type="SMART" id="SM00858">
    <property type="entry name" value="SAF"/>
    <property type="match status" value="1"/>
</dbReference>
<dbReference type="CDD" id="cd11613">
    <property type="entry name" value="SAF_AH_GD"/>
    <property type="match status" value="1"/>
</dbReference>
<evidence type="ECO:0000256" key="1">
    <source>
        <dbReference type="ARBA" id="ARBA00023239"/>
    </source>
</evidence>
<gene>
    <name evidence="3" type="ORF">LJD61_14605</name>
</gene>
<dbReference type="GO" id="GO:0016787">
    <property type="term" value="F:hydrolase activity"/>
    <property type="evidence" value="ECO:0007669"/>
    <property type="project" value="UniProtKB-KW"/>
</dbReference>